<name>W5TH29_9NOCA</name>
<dbReference type="RefSeq" id="WP_148306900.1">
    <property type="nucleotide sequence ID" value="NZ_CP006850.1"/>
</dbReference>
<evidence type="ECO:0000313" key="1">
    <source>
        <dbReference type="EMBL" id="AHH18675.1"/>
    </source>
</evidence>
<dbReference type="HOGENOM" id="CLU_3293173_0_0_11"/>
<dbReference type="AlphaFoldDB" id="W5TH29"/>
<gene>
    <name evidence="1" type="ORF">NONO_c38910</name>
</gene>
<dbReference type="KEGG" id="nno:NONO_c38910"/>
<evidence type="ECO:0000313" key="2">
    <source>
        <dbReference type="Proteomes" id="UP000019150"/>
    </source>
</evidence>
<dbReference type="STRING" id="1415166.NONO_c38910"/>
<dbReference type="Proteomes" id="UP000019150">
    <property type="component" value="Chromosome"/>
</dbReference>
<evidence type="ECO:0008006" key="3">
    <source>
        <dbReference type="Google" id="ProtNLM"/>
    </source>
</evidence>
<keyword evidence="2" id="KW-1185">Reference proteome</keyword>
<dbReference type="OrthoDB" id="4255901at2"/>
<dbReference type="InterPro" id="IPR046015">
    <property type="entry name" value="DUF5972"/>
</dbReference>
<accession>W5TH29</accession>
<organism evidence="1 2">
    <name type="scientific">Nocardia nova SH22a</name>
    <dbReference type="NCBI Taxonomy" id="1415166"/>
    <lineage>
        <taxon>Bacteria</taxon>
        <taxon>Bacillati</taxon>
        <taxon>Actinomycetota</taxon>
        <taxon>Actinomycetes</taxon>
        <taxon>Mycobacteriales</taxon>
        <taxon>Nocardiaceae</taxon>
        <taxon>Nocardia</taxon>
    </lineage>
</organism>
<dbReference type="EMBL" id="CP006850">
    <property type="protein sequence ID" value="AHH18675.1"/>
    <property type="molecule type" value="Genomic_DNA"/>
</dbReference>
<reference evidence="1 2" key="1">
    <citation type="journal article" date="2014" name="Appl. Environ. Microbiol.">
        <title>Insights into the Microbial Degradation of Rubber and Gutta-Percha by Analysis of the Complete Genome of Nocardia nova SH22a.</title>
        <authorList>
            <person name="Luo Q."/>
            <person name="Hiessl S."/>
            <person name="Poehlein A."/>
            <person name="Daniel R."/>
            <person name="Steinbuchel A."/>
        </authorList>
    </citation>
    <scope>NUCLEOTIDE SEQUENCE [LARGE SCALE GENOMIC DNA]</scope>
    <source>
        <strain evidence="1">SH22a</strain>
    </source>
</reference>
<protein>
    <recommendedName>
        <fullName evidence="3">Lasso RiPP family leader peptide-containing protein</fullName>
    </recommendedName>
</protein>
<dbReference type="NCBIfam" id="NF033521">
    <property type="entry name" value="lasso_leader_L3"/>
    <property type="match status" value="1"/>
</dbReference>
<dbReference type="Pfam" id="PF19397">
    <property type="entry name" value="DUF5972"/>
    <property type="match status" value="1"/>
</dbReference>
<proteinExistence type="predicted"/>
<sequence>MQKKQKYSTPRLAKVGSFRKDTGNLRRGIPEPVIVIPLGG</sequence>